<dbReference type="Pfam" id="PF01515">
    <property type="entry name" value="PTA_PTB"/>
    <property type="match status" value="2"/>
</dbReference>
<keyword evidence="3" id="KW-0012">Acyltransferase</keyword>
<gene>
    <name evidence="5" type="primary">ptb</name>
    <name evidence="5" type="ORF">MM35RIKEN_06870</name>
</gene>
<sequence length="304" mass="31755">MINTIQGIVDAAKGGASGVIAVAAAHDEPVIEAVVAARREGIATPILVGHADEIRRMLREQHEDPDAYQIVPADSDTDCAAQAVSLCAQGKANFLMKGILGTADLMRAVFNKEQGLRTSHLTTHCMFYEIPALGKMLILTDGGVNTFPDLEKKAEILENAAAVLQALGYTSINAACICGAEQVNPKVQSTVDADALTKMTDRWAKYNMQVCGPVALDLAVSKEACKHKHFTAPGAGDADILLVPNYEVGNGIGKAASLFGGAKNAGIILGAKVPIVLVSRSDSAESKLASIAAGSVLAQRMHLA</sequence>
<dbReference type="AlphaFoldDB" id="A0A810PW79"/>
<dbReference type="PIRSF" id="PIRSF000428">
    <property type="entry name" value="P_Ac_trans"/>
    <property type="match status" value="1"/>
</dbReference>
<dbReference type="GO" id="GO:0016746">
    <property type="term" value="F:acyltransferase activity"/>
    <property type="evidence" value="ECO:0007669"/>
    <property type="project" value="UniProtKB-KW"/>
</dbReference>
<dbReference type="InterPro" id="IPR002505">
    <property type="entry name" value="PTA_PTB"/>
</dbReference>
<reference evidence="5" key="1">
    <citation type="submission" date="2020-09" db="EMBL/GenBank/DDBJ databases">
        <title>New species isolated from human feces.</title>
        <authorList>
            <person name="Kitahara M."/>
            <person name="Shigeno Y."/>
            <person name="Shime M."/>
            <person name="Matsumoto Y."/>
            <person name="Nakamura S."/>
            <person name="Motooka D."/>
            <person name="Fukuoka S."/>
            <person name="Nishikawa H."/>
            <person name="Benno Y."/>
        </authorList>
    </citation>
    <scope>NUCLEOTIDE SEQUENCE</scope>
    <source>
        <strain evidence="5">MM35</strain>
    </source>
</reference>
<dbReference type="Proteomes" id="UP000681343">
    <property type="component" value="Chromosome"/>
</dbReference>
<feature type="domain" description="Phosphate acetyl/butaryl transferase" evidence="4">
    <location>
        <begin position="78"/>
        <end position="292"/>
    </location>
</feature>
<protein>
    <submittedName>
        <fullName evidence="5">Phosphate butyryltransferase</fullName>
    </submittedName>
</protein>
<evidence type="ECO:0000259" key="4">
    <source>
        <dbReference type="Pfam" id="PF01515"/>
    </source>
</evidence>
<dbReference type="Gene3D" id="3.40.718.10">
    <property type="entry name" value="Isopropylmalate Dehydrogenase"/>
    <property type="match status" value="1"/>
</dbReference>
<proteinExistence type="inferred from homology"/>
<dbReference type="RefSeq" id="WP_212819332.1">
    <property type="nucleotide sequence ID" value="NZ_AP023415.1"/>
</dbReference>
<evidence type="ECO:0000313" key="5">
    <source>
        <dbReference type="EMBL" id="BCK78495.1"/>
    </source>
</evidence>
<name>A0A810PW79_9FIRM</name>
<dbReference type="EMBL" id="AP023415">
    <property type="protein sequence ID" value="BCK78495.1"/>
    <property type="molecule type" value="Genomic_DNA"/>
</dbReference>
<dbReference type="InterPro" id="IPR050500">
    <property type="entry name" value="Phos_Acetyltrans/Butyryltrans"/>
</dbReference>
<dbReference type="InterPro" id="IPR012147">
    <property type="entry name" value="P_Ac_Bu_trans"/>
</dbReference>
<dbReference type="SUPFAM" id="SSF53659">
    <property type="entry name" value="Isocitrate/Isopropylmalate dehydrogenase-like"/>
    <property type="match status" value="1"/>
</dbReference>
<dbReference type="PANTHER" id="PTHR43356:SF2">
    <property type="entry name" value="PHOSPHATE ACETYLTRANSFERASE"/>
    <property type="match status" value="1"/>
</dbReference>
<feature type="domain" description="Phosphate acetyl/butaryl transferase" evidence="4">
    <location>
        <begin position="5"/>
        <end position="76"/>
    </location>
</feature>
<dbReference type="KEGG" id="vfa:MM35RIKEN_06870"/>
<evidence type="ECO:0000313" key="6">
    <source>
        <dbReference type="Proteomes" id="UP000681343"/>
    </source>
</evidence>
<comment type="similarity">
    <text evidence="1">Belongs to the phosphate acetyltransferase and butyryltransferase family.</text>
</comment>
<dbReference type="PANTHER" id="PTHR43356">
    <property type="entry name" value="PHOSPHATE ACETYLTRANSFERASE"/>
    <property type="match status" value="1"/>
</dbReference>
<keyword evidence="6" id="KW-1185">Reference proteome</keyword>
<organism evidence="5 6">
    <name type="scientific">Vescimonas fastidiosa</name>
    <dbReference type="NCBI Taxonomy" id="2714353"/>
    <lineage>
        <taxon>Bacteria</taxon>
        <taxon>Bacillati</taxon>
        <taxon>Bacillota</taxon>
        <taxon>Clostridia</taxon>
        <taxon>Eubacteriales</taxon>
        <taxon>Oscillospiraceae</taxon>
        <taxon>Vescimonas</taxon>
    </lineage>
</organism>
<evidence type="ECO:0000256" key="3">
    <source>
        <dbReference type="ARBA" id="ARBA00023315"/>
    </source>
</evidence>
<keyword evidence="2" id="KW-0808">Transferase</keyword>
<evidence type="ECO:0000256" key="2">
    <source>
        <dbReference type="ARBA" id="ARBA00022679"/>
    </source>
</evidence>
<evidence type="ECO:0000256" key="1">
    <source>
        <dbReference type="ARBA" id="ARBA00005656"/>
    </source>
</evidence>
<accession>A0A810PW79</accession>